<evidence type="ECO:0000313" key="2">
    <source>
        <dbReference type="EMBL" id="MBC5676694.1"/>
    </source>
</evidence>
<dbReference type="EMBL" id="JACOOS010000003">
    <property type="protein sequence ID" value="MBC5676694.1"/>
    <property type="molecule type" value="Genomic_DNA"/>
</dbReference>
<feature type="domain" description="TfoX N-terminal" evidence="1">
    <location>
        <begin position="16"/>
        <end position="95"/>
    </location>
</feature>
<evidence type="ECO:0000313" key="3">
    <source>
        <dbReference type="Proteomes" id="UP000635828"/>
    </source>
</evidence>
<proteinExistence type="predicted"/>
<dbReference type="Pfam" id="PF04993">
    <property type="entry name" value="TfoX_N"/>
    <property type="match status" value="1"/>
</dbReference>
<evidence type="ECO:0000259" key="1">
    <source>
        <dbReference type="Pfam" id="PF04993"/>
    </source>
</evidence>
<keyword evidence="3" id="KW-1185">Reference proteome</keyword>
<accession>A0ABR7FN99</accession>
<organism evidence="2 3">
    <name type="scientific">Anaerostipes hominis</name>
    <name type="common">ex Liu et al. 2021</name>
    <dbReference type="NCBI Taxonomy" id="2763018"/>
    <lineage>
        <taxon>Bacteria</taxon>
        <taxon>Bacillati</taxon>
        <taxon>Bacillota</taxon>
        <taxon>Clostridia</taxon>
        <taxon>Lachnospirales</taxon>
        <taxon>Lachnospiraceae</taxon>
        <taxon>Anaerostipes</taxon>
    </lineage>
</organism>
<dbReference type="Gene3D" id="3.30.1460.30">
    <property type="entry name" value="YgaC/TfoX-N like chaperone"/>
    <property type="match status" value="1"/>
</dbReference>
<dbReference type="InterPro" id="IPR007076">
    <property type="entry name" value="TfoX_N"/>
</dbReference>
<comment type="caution">
    <text evidence="2">The sequence shown here is derived from an EMBL/GenBank/DDBJ whole genome shotgun (WGS) entry which is preliminary data.</text>
</comment>
<name>A0ABR7FN99_9FIRM</name>
<sequence>MASSVEFVEYVCGQAEGAGDVSYRKMFGEYGIYLDGKFIGVICDNQFFVKITKAGEEILPECPKEPPYDGAKPYFLIEDPEDRDLLHRFLRASFEELPEPKPKKK</sequence>
<reference evidence="2 3" key="1">
    <citation type="submission" date="2020-08" db="EMBL/GenBank/DDBJ databases">
        <title>Genome public.</title>
        <authorList>
            <person name="Liu C."/>
            <person name="Sun Q."/>
        </authorList>
    </citation>
    <scope>NUCLEOTIDE SEQUENCE [LARGE SCALE GENOMIC DNA]</scope>
    <source>
        <strain evidence="2 3">NSJ-7</strain>
    </source>
</reference>
<gene>
    <name evidence="2" type="ORF">H8S22_03425</name>
</gene>
<protein>
    <submittedName>
        <fullName evidence="2">TfoX/Sxy family protein</fullName>
    </submittedName>
</protein>
<dbReference type="SUPFAM" id="SSF159894">
    <property type="entry name" value="YgaC/TfoX-N like"/>
    <property type="match status" value="1"/>
</dbReference>
<dbReference type="Proteomes" id="UP000635828">
    <property type="component" value="Unassembled WGS sequence"/>
</dbReference>
<dbReference type="RefSeq" id="WP_024727857.1">
    <property type="nucleotide sequence ID" value="NZ_JACOOS010000003.1"/>
</dbReference>